<dbReference type="Proteomes" id="UP000694421">
    <property type="component" value="Unplaced"/>
</dbReference>
<keyword evidence="2" id="KW-0217">Developmental protein</keyword>
<comment type="subcellular location">
    <subcellularLocation>
        <location evidence="1 10 11">Nucleus</location>
    </subcellularLocation>
</comment>
<dbReference type="PROSITE" id="PS00027">
    <property type="entry name" value="HOMEOBOX_1"/>
    <property type="match status" value="1"/>
</dbReference>
<dbReference type="SMART" id="SM00389">
    <property type="entry name" value="HOX"/>
    <property type="match status" value="1"/>
</dbReference>
<dbReference type="GeneTree" id="ENSGT00940000161892"/>
<dbReference type="PRINTS" id="PR00024">
    <property type="entry name" value="HOMEOBOX"/>
</dbReference>
<evidence type="ECO:0000313" key="15">
    <source>
        <dbReference type="Proteomes" id="UP000694421"/>
    </source>
</evidence>
<sequence length="291" mass="30706">MNTFLEYLARSGDGLSLAGKFGGAEPGGVALRPPCPLTAGVEGTYVGPATGSLTDFSQRPAQQPQPQPPRAQLAPCALAPVVFESAAEYSGLHRPEGPFAVPSGPEEAGAAVHYAASIFSGSGGAYLQVDYSALAKTLQPGVSEAPLGQPTTPSDLCCPQGGAQGALSTFEWMKVKRNAPPKGRLSAYGSSSPSSAARTNFSTKQLTELEKEFHFNKYLTRARRVEIARSLGLNDTQVKIWFQNRRMKQKKREREGMAIRPPVVAFHVSSGSTSKEPGMSSLPSSPAKGSP</sequence>
<dbReference type="Gene3D" id="1.10.10.60">
    <property type="entry name" value="Homeodomain-like"/>
    <property type="match status" value="1"/>
</dbReference>
<proteinExistence type="inferred from homology"/>
<feature type="region of interest" description="Disordered" evidence="12">
    <location>
        <begin position="250"/>
        <end position="291"/>
    </location>
</feature>
<evidence type="ECO:0000256" key="7">
    <source>
        <dbReference type="ARBA" id="ARBA00023242"/>
    </source>
</evidence>
<dbReference type="GO" id="GO:0005654">
    <property type="term" value="C:nucleoplasm"/>
    <property type="evidence" value="ECO:0007669"/>
    <property type="project" value="Ensembl"/>
</dbReference>
<dbReference type="InterPro" id="IPR000047">
    <property type="entry name" value="HTH_motif"/>
</dbReference>
<evidence type="ECO:0000313" key="14">
    <source>
        <dbReference type="Ensembl" id="ENSSMRP00000023471.1"/>
    </source>
</evidence>
<dbReference type="GO" id="GO:0000981">
    <property type="term" value="F:DNA-binding transcription factor activity, RNA polymerase II-specific"/>
    <property type="evidence" value="ECO:0007669"/>
    <property type="project" value="InterPro"/>
</dbReference>
<evidence type="ECO:0000256" key="3">
    <source>
        <dbReference type="ARBA" id="ARBA00023015"/>
    </source>
</evidence>
<dbReference type="SUPFAM" id="SSF46689">
    <property type="entry name" value="Homeodomain-like"/>
    <property type="match status" value="1"/>
</dbReference>
<dbReference type="GO" id="GO:0000978">
    <property type="term" value="F:RNA polymerase II cis-regulatory region sequence-specific DNA binding"/>
    <property type="evidence" value="ECO:0007669"/>
    <property type="project" value="TreeGrafter"/>
</dbReference>
<dbReference type="FunFam" id="1.10.10.60:FF:000113">
    <property type="entry name" value="homeobox protein Hox-B1"/>
    <property type="match status" value="1"/>
</dbReference>
<dbReference type="Pfam" id="PF00046">
    <property type="entry name" value="Homeodomain"/>
    <property type="match status" value="1"/>
</dbReference>
<dbReference type="CDD" id="cd00086">
    <property type="entry name" value="homeodomain"/>
    <property type="match status" value="1"/>
</dbReference>
<keyword evidence="3" id="KW-0805">Transcription regulation</keyword>
<organism evidence="14 15">
    <name type="scientific">Salvator merianae</name>
    <name type="common">Argentine black and white tegu</name>
    <name type="synonym">Tupinambis merianae</name>
    <dbReference type="NCBI Taxonomy" id="96440"/>
    <lineage>
        <taxon>Eukaryota</taxon>
        <taxon>Metazoa</taxon>
        <taxon>Chordata</taxon>
        <taxon>Craniata</taxon>
        <taxon>Vertebrata</taxon>
        <taxon>Euteleostomi</taxon>
        <taxon>Lepidosauria</taxon>
        <taxon>Squamata</taxon>
        <taxon>Bifurcata</taxon>
        <taxon>Unidentata</taxon>
        <taxon>Episquamata</taxon>
        <taxon>Laterata</taxon>
        <taxon>Teiioidea</taxon>
        <taxon>Teiidae</taxon>
        <taxon>Salvator</taxon>
    </lineage>
</organism>
<dbReference type="GO" id="GO:0048706">
    <property type="term" value="P:embryonic skeletal system development"/>
    <property type="evidence" value="ECO:0007669"/>
    <property type="project" value="Ensembl"/>
</dbReference>
<evidence type="ECO:0000256" key="8">
    <source>
        <dbReference type="ARBA" id="ARBA00029448"/>
    </source>
</evidence>
<evidence type="ECO:0000256" key="1">
    <source>
        <dbReference type="ARBA" id="ARBA00004123"/>
    </source>
</evidence>
<reference evidence="14" key="1">
    <citation type="submission" date="2025-08" db="UniProtKB">
        <authorList>
            <consortium name="Ensembl"/>
        </authorList>
    </citation>
    <scope>IDENTIFICATION</scope>
</reference>
<dbReference type="InterPro" id="IPR009057">
    <property type="entry name" value="Homeodomain-like_sf"/>
</dbReference>
<dbReference type="InterPro" id="IPR017970">
    <property type="entry name" value="Homeobox_CS"/>
</dbReference>
<dbReference type="PRINTS" id="PR00031">
    <property type="entry name" value="HTHREPRESSR"/>
</dbReference>
<name>A0A8D0DXY4_SALMN</name>
<keyword evidence="7 10" id="KW-0539">Nucleus</keyword>
<dbReference type="InterPro" id="IPR020479">
    <property type="entry name" value="HD_metazoa"/>
</dbReference>
<evidence type="ECO:0000259" key="13">
    <source>
        <dbReference type="PROSITE" id="PS50071"/>
    </source>
</evidence>
<dbReference type="GO" id="GO:0030182">
    <property type="term" value="P:neuron differentiation"/>
    <property type="evidence" value="ECO:0007669"/>
    <property type="project" value="Ensembl"/>
</dbReference>
<evidence type="ECO:0000256" key="2">
    <source>
        <dbReference type="ARBA" id="ARBA00022473"/>
    </source>
</evidence>
<keyword evidence="4 10" id="KW-0238">DNA-binding</keyword>
<evidence type="ECO:0000256" key="9">
    <source>
        <dbReference type="ARBA" id="ARBA00040128"/>
    </source>
</evidence>
<dbReference type="PROSITE" id="PS50071">
    <property type="entry name" value="HOMEOBOX_2"/>
    <property type="match status" value="1"/>
</dbReference>
<dbReference type="InterPro" id="IPR001356">
    <property type="entry name" value="HD"/>
</dbReference>
<dbReference type="Ensembl" id="ENSSMRT00000027485.1">
    <property type="protein sequence ID" value="ENSSMRP00000023471.1"/>
    <property type="gene ID" value="ENSSMRG00000018217.1"/>
</dbReference>
<keyword evidence="6" id="KW-0804">Transcription</keyword>
<protein>
    <recommendedName>
        <fullName evidence="9">Homeobox protein Hox-D1</fullName>
    </recommendedName>
</protein>
<comment type="similarity">
    <text evidence="8">Belongs to the Antp homeobox family. Labial subfamily.</text>
</comment>
<feature type="region of interest" description="Disordered" evidence="12">
    <location>
        <begin position="48"/>
        <end position="72"/>
    </location>
</feature>
<evidence type="ECO:0000256" key="10">
    <source>
        <dbReference type="PROSITE-ProRule" id="PRU00108"/>
    </source>
</evidence>
<evidence type="ECO:0000256" key="11">
    <source>
        <dbReference type="RuleBase" id="RU000682"/>
    </source>
</evidence>
<evidence type="ECO:0000256" key="6">
    <source>
        <dbReference type="ARBA" id="ARBA00023163"/>
    </source>
</evidence>
<dbReference type="GO" id="GO:0019233">
    <property type="term" value="P:sensory perception of pain"/>
    <property type="evidence" value="ECO:0007669"/>
    <property type="project" value="Ensembl"/>
</dbReference>
<evidence type="ECO:0000256" key="4">
    <source>
        <dbReference type="ARBA" id="ARBA00023125"/>
    </source>
</evidence>
<keyword evidence="5 10" id="KW-0371">Homeobox</keyword>
<evidence type="ECO:0000256" key="5">
    <source>
        <dbReference type="ARBA" id="ARBA00023155"/>
    </source>
</evidence>
<evidence type="ECO:0000256" key="12">
    <source>
        <dbReference type="SAM" id="MobiDB-lite"/>
    </source>
</evidence>
<dbReference type="PANTHER" id="PTHR45946:SF1">
    <property type="entry name" value="HOMEOBOX PROTEIN HOX-D1"/>
    <property type="match status" value="1"/>
</dbReference>
<keyword evidence="15" id="KW-1185">Reference proteome</keyword>
<dbReference type="AlphaFoldDB" id="A0A8D0DXY4"/>
<dbReference type="InterPro" id="IPR046327">
    <property type="entry name" value="HXA1/B1/D1"/>
</dbReference>
<feature type="DNA-binding region" description="Homeobox" evidence="10">
    <location>
        <begin position="194"/>
        <end position="253"/>
    </location>
</feature>
<feature type="domain" description="Homeobox" evidence="13">
    <location>
        <begin position="192"/>
        <end position="252"/>
    </location>
</feature>
<dbReference type="PANTHER" id="PTHR45946">
    <property type="entry name" value="HOMEOBOX PROTEIN ROUGH-RELATED"/>
    <property type="match status" value="1"/>
</dbReference>
<reference evidence="14" key="2">
    <citation type="submission" date="2025-09" db="UniProtKB">
        <authorList>
            <consortium name="Ensembl"/>
        </authorList>
    </citation>
    <scope>IDENTIFICATION</scope>
</reference>
<accession>A0A8D0DXY4</accession>